<dbReference type="AlphaFoldDB" id="A0A0C9SX26"/>
<reference evidence="1 2" key="1">
    <citation type="submission" date="2014-06" db="EMBL/GenBank/DDBJ databases">
        <title>Evolutionary Origins and Diversification of the Mycorrhizal Mutualists.</title>
        <authorList>
            <consortium name="DOE Joint Genome Institute"/>
            <consortium name="Mycorrhizal Genomics Consortium"/>
            <person name="Kohler A."/>
            <person name="Kuo A."/>
            <person name="Nagy L.G."/>
            <person name="Floudas D."/>
            <person name="Copeland A."/>
            <person name="Barry K.W."/>
            <person name="Cichocki N."/>
            <person name="Veneault-Fourrey C."/>
            <person name="LaButti K."/>
            <person name="Lindquist E.A."/>
            <person name="Lipzen A."/>
            <person name="Lundell T."/>
            <person name="Morin E."/>
            <person name="Murat C."/>
            <person name="Riley R."/>
            <person name="Ohm R."/>
            <person name="Sun H."/>
            <person name="Tunlid A."/>
            <person name="Henrissat B."/>
            <person name="Grigoriev I.V."/>
            <person name="Hibbett D.S."/>
            <person name="Martin F."/>
        </authorList>
    </citation>
    <scope>NUCLEOTIDE SEQUENCE [LARGE SCALE GENOMIC DNA]</scope>
    <source>
        <strain evidence="1 2">FD-325 SS-3</strain>
    </source>
</reference>
<organism evidence="1 2">
    <name type="scientific">Plicaturopsis crispa FD-325 SS-3</name>
    <dbReference type="NCBI Taxonomy" id="944288"/>
    <lineage>
        <taxon>Eukaryota</taxon>
        <taxon>Fungi</taxon>
        <taxon>Dikarya</taxon>
        <taxon>Basidiomycota</taxon>
        <taxon>Agaricomycotina</taxon>
        <taxon>Agaricomycetes</taxon>
        <taxon>Agaricomycetidae</taxon>
        <taxon>Amylocorticiales</taxon>
        <taxon>Amylocorticiaceae</taxon>
        <taxon>Plicatura</taxon>
        <taxon>Plicaturopsis crispa</taxon>
    </lineage>
</organism>
<gene>
    <name evidence="1" type="ORF">PLICRDRAFT_95471</name>
</gene>
<name>A0A0C9SX26_PLICR</name>
<dbReference type="Pfam" id="PF20180">
    <property type="entry name" value="UQCC2_CBP6"/>
    <property type="match status" value="1"/>
</dbReference>
<keyword evidence="2" id="KW-1185">Reference proteome</keyword>
<evidence type="ECO:0000313" key="2">
    <source>
        <dbReference type="Proteomes" id="UP000053263"/>
    </source>
</evidence>
<dbReference type="EMBL" id="KN832572">
    <property type="protein sequence ID" value="KII84110.1"/>
    <property type="molecule type" value="Genomic_DNA"/>
</dbReference>
<dbReference type="HOGENOM" id="CLU_138679_2_0_1"/>
<proteinExistence type="predicted"/>
<sequence>MSASALRQRLSKTASSWPVDPFRPHLQLKNFLESLASHPNLTPRAVEASEVLSRNAIQQKYSLSKKMMQPASMPHHYERLVEGFTKSAQGIGRPRWKIFFGIW</sequence>
<dbReference type="Proteomes" id="UP000053263">
    <property type="component" value="Unassembled WGS sequence"/>
</dbReference>
<evidence type="ECO:0000313" key="1">
    <source>
        <dbReference type="EMBL" id="KII84110.1"/>
    </source>
</evidence>
<dbReference type="OrthoDB" id="2107880at2759"/>
<accession>A0A0C9SX26</accession>
<protein>
    <submittedName>
        <fullName evidence="1">Uncharacterized protein</fullName>
    </submittedName>
</protein>